<dbReference type="EMBL" id="QXML01000001">
    <property type="protein sequence ID" value="RIW18751.1"/>
    <property type="molecule type" value="Genomic_DNA"/>
</dbReference>
<name>A0A418PX92_9BACT</name>
<dbReference type="OrthoDB" id="841650at2"/>
<dbReference type="RefSeq" id="WP_119476229.1">
    <property type="nucleotide sequence ID" value="NZ_QXML01000001.1"/>
</dbReference>
<comment type="caution">
    <text evidence="1">The sequence shown here is derived from an EMBL/GenBank/DDBJ whole genome shotgun (WGS) entry which is preliminary data.</text>
</comment>
<evidence type="ECO:0000313" key="2">
    <source>
        <dbReference type="Proteomes" id="UP000283522"/>
    </source>
</evidence>
<dbReference type="AlphaFoldDB" id="A0A418PX92"/>
<protein>
    <submittedName>
        <fullName evidence="1">Uncharacterized protein</fullName>
    </submittedName>
</protein>
<organism evidence="1 2">
    <name type="scientific">Algoriphagus lacus</name>
    <dbReference type="NCBI Taxonomy" id="2056311"/>
    <lineage>
        <taxon>Bacteria</taxon>
        <taxon>Pseudomonadati</taxon>
        <taxon>Bacteroidota</taxon>
        <taxon>Cytophagia</taxon>
        <taxon>Cytophagales</taxon>
        <taxon>Cyclobacteriaceae</taxon>
        <taxon>Algoriphagus</taxon>
    </lineage>
</organism>
<accession>A0A418PX92</accession>
<dbReference type="Proteomes" id="UP000283522">
    <property type="component" value="Unassembled WGS sequence"/>
</dbReference>
<sequence length="113" mass="12010">MKNLIQFLLFINLVFTSFSSWGQQVTFTPFGTSPFWFGEQTTFALGYRVGSSSVITPFCSARSASVVGNSGAIATLTSGLDAVTVTWGSGKTIGPQHAKVTIQLGSCDNSLFN</sequence>
<reference evidence="1 2" key="1">
    <citation type="submission" date="2018-09" db="EMBL/GenBank/DDBJ databases">
        <authorList>
            <person name="Wang X."/>
            <person name="Du Z."/>
        </authorList>
    </citation>
    <scope>NUCLEOTIDE SEQUENCE [LARGE SCALE GENOMIC DNA]</scope>
    <source>
        <strain evidence="1 2">N3</strain>
    </source>
</reference>
<gene>
    <name evidence="1" type="ORF">D0X99_03455</name>
</gene>
<evidence type="ECO:0000313" key="1">
    <source>
        <dbReference type="EMBL" id="RIW18751.1"/>
    </source>
</evidence>
<keyword evidence="2" id="KW-1185">Reference proteome</keyword>
<proteinExistence type="predicted"/>